<feature type="transmembrane region" description="Helical" evidence="1">
    <location>
        <begin position="618"/>
        <end position="641"/>
    </location>
</feature>
<proteinExistence type="predicted"/>
<accession>A0A7S3EFM5</accession>
<organism evidence="2">
    <name type="scientific">Rhodosorus marinus</name>
    <dbReference type="NCBI Taxonomy" id="101924"/>
    <lineage>
        <taxon>Eukaryota</taxon>
        <taxon>Rhodophyta</taxon>
        <taxon>Stylonematophyceae</taxon>
        <taxon>Stylonematales</taxon>
        <taxon>Stylonemataceae</taxon>
        <taxon>Rhodosorus</taxon>
    </lineage>
</organism>
<keyword evidence="1" id="KW-0472">Membrane</keyword>
<feature type="transmembrane region" description="Helical" evidence="1">
    <location>
        <begin position="86"/>
        <end position="110"/>
    </location>
</feature>
<dbReference type="AlphaFoldDB" id="A0A7S3EFM5"/>
<reference evidence="2" key="1">
    <citation type="submission" date="2021-01" db="EMBL/GenBank/DDBJ databases">
        <authorList>
            <person name="Corre E."/>
            <person name="Pelletier E."/>
            <person name="Niang G."/>
            <person name="Scheremetjew M."/>
            <person name="Finn R."/>
            <person name="Kale V."/>
            <person name="Holt S."/>
            <person name="Cochrane G."/>
            <person name="Meng A."/>
            <person name="Brown T."/>
            <person name="Cohen L."/>
        </authorList>
    </citation>
    <scope>NUCLEOTIDE SEQUENCE</scope>
    <source>
        <strain evidence="2">CCMP 769</strain>
    </source>
</reference>
<sequence>MTTVTLNVSPVVVNVVTDALLIVLALVWIWLTRTLSTLEVKRDLRLGRKVFSFERIGSYEYFEKGRSKLTYLQARDMLERNDVRRFHVHTAFSVVAFLFTLALVSLHALIDYGLDFGTNTSLDGSVAPYQVLTFAPNSEVNALLRDYDRMVRSDEFCYQGLTENEDVICRRLGISVDDVLRRNLRETMNFGHVIFQAATLTTFDAIDHMEFDYVPMYVGSDASKDSEVCKMKAQYSALDFDGTLEFENGEACEQQGTYLRSLTIDLRVRSVENAVLGTQSHSLEEVLTKLDISGSIRYRSFASTKDEFQLRTLVDVTPVSAPTGATPEGVQVAEVRVNSGIAYASGGQQLLRITDLGRRRDGVAVDSEFSLSRKSFKRDGAVCLDEERFDMDVKLMFRGNECGEIIQTAHLDRCDVVQGESFVDESGWVKTEFGVHRGRLELLFSEGEGCGAVVRERYGGQLQPGSKAAFVMGLQFEVICVRSEDTSDKFDCVYGLDTATRRSGNWTTASIPDNEEALNGLQLISLKSDISWVSVEAIGSDPVIVEEVFNNMQEALALHYPDVQWYTNRVAMRGRVLGALVHFPIMSVLSLVSTQLEQASRNLLLANRDEVAIIRAEYIAGLFALLSICALFAVLVALRFLQEKRIMRRAGYAMRVPTTTTEWINSALSPNLRGGKQDGEYFEWTKVNNEELF</sequence>
<gene>
    <name evidence="2" type="ORF">RMAR00112_LOCUS17455</name>
</gene>
<keyword evidence="1" id="KW-1133">Transmembrane helix</keyword>
<feature type="transmembrane region" description="Helical" evidence="1">
    <location>
        <begin position="12"/>
        <end position="31"/>
    </location>
</feature>
<name>A0A7S3EFM5_9RHOD</name>
<evidence type="ECO:0000313" key="2">
    <source>
        <dbReference type="EMBL" id="CAE0049456.1"/>
    </source>
</evidence>
<keyword evidence="1" id="KW-0812">Transmembrane</keyword>
<protein>
    <submittedName>
        <fullName evidence="2">Uncharacterized protein</fullName>
    </submittedName>
</protein>
<evidence type="ECO:0000256" key="1">
    <source>
        <dbReference type="SAM" id="Phobius"/>
    </source>
</evidence>
<dbReference type="EMBL" id="HBHW01022764">
    <property type="protein sequence ID" value="CAE0049456.1"/>
    <property type="molecule type" value="Transcribed_RNA"/>
</dbReference>